<evidence type="ECO:0000313" key="1">
    <source>
        <dbReference type="EMBL" id="KAL2849104.1"/>
    </source>
</evidence>
<proteinExistence type="predicted"/>
<evidence type="ECO:0000313" key="2">
    <source>
        <dbReference type="Proteomes" id="UP001610444"/>
    </source>
</evidence>
<dbReference type="RefSeq" id="XP_070898639.1">
    <property type="nucleotide sequence ID" value="XM_071040322.1"/>
</dbReference>
<dbReference type="GeneID" id="98155486"/>
<keyword evidence="2" id="KW-1185">Reference proteome</keyword>
<dbReference type="EMBL" id="JBFXLR010000024">
    <property type="protein sequence ID" value="KAL2849104.1"/>
    <property type="molecule type" value="Genomic_DNA"/>
</dbReference>
<gene>
    <name evidence="1" type="ORF">BJX68DRAFT_238269</name>
</gene>
<organism evidence="1 2">
    <name type="scientific">Aspergillus pseudodeflectus</name>
    <dbReference type="NCBI Taxonomy" id="176178"/>
    <lineage>
        <taxon>Eukaryota</taxon>
        <taxon>Fungi</taxon>
        <taxon>Dikarya</taxon>
        <taxon>Ascomycota</taxon>
        <taxon>Pezizomycotina</taxon>
        <taxon>Eurotiomycetes</taxon>
        <taxon>Eurotiomycetidae</taxon>
        <taxon>Eurotiales</taxon>
        <taxon>Aspergillaceae</taxon>
        <taxon>Aspergillus</taxon>
        <taxon>Aspergillus subgen. Nidulantes</taxon>
    </lineage>
</organism>
<accession>A0ABR4KBG5</accession>
<comment type="caution">
    <text evidence="1">The sequence shown here is derived from an EMBL/GenBank/DDBJ whole genome shotgun (WGS) entry which is preliminary data.</text>
</comment>
<reference evidence="1 2" key="1">
    <citation type="submission" date="2024-07" db="EMBL/GenBank/DDBJ databases">
        <title>Section-level genome sequencing and comparative genomics of Aspergillus sections Usti and Cavernicolus.</title>
        <authorList>
            <consortium name="Lawrence Berkeley National Laboratory"/>
            <person name="Nybo J.L."/>
            <person name="Vesth T.C."/>
            <person name="Theobald S."/>
            <person name="Frisvad J.C."/>
            <person name="Larsen T.O."/>
            <person name="Kjaerboelling I."/>
            <person name="Rothschild-Mancinelli K."/>
            <person name="Lyhne E.K."/>
            <person name="Kogle M.E."/>
            <person name="Barry K."/>
            <person name="Clum A."/>
            <person name="Na H."/>
            <person name="Ledsgaard L."/>
            <person name="Lin J."/>
            <person name="Lipzen A."/>
            <person name="Kuo A."/>
            <person name="Riley R."/>
            <person name="Mondo S."/>
            <person name="LaButti K."/>
            <person name="Haridas S."/>
            <person name="Pangalinan J."/>
            <person name="Salamov A.A."/>
            <person name="Simmons B.A."/>
            <person name="Magnuson J.K."/>
            <person name="Chen J."/>
            <person name="Drula E."/>
            <person name="Henrissat B."/>
            <person name="Wiebenga A."/>
            <person name="Lubbers R.J."/>
            <person name="Gomes A.C."/>
            <person name="Macurrencykelacurrency M.R."/>
            <person name="Stajich J."/>
            <person name="Grigoriev I.V."/>
            <person name="Mortensen U.H."/>
            <person name="De vries R.P."/>
            <person name="Baker S.E."/>
            <person name="Andersen M.R."/>
        </authorList>
    </citation>
    <scope>NUCLEOTIDE SEQUENCE [LARGE SCALE GENOMIC DNA]</scope>
    <source>
        <strain evidence="1 2">CBS 756.74</strain>
    </source>
</reference>
<protein>
    <submittedName>
        <fullName evidence="1">Uncharacterized protein</fullName>
    </submittedName>
</protein>
<sequence length="76" mass="8524">MAVIRSAERRRRVYCTLLGTMRAVKLLAAAIRAMHIPPRKDIERQSLCRGHALHIRFSYPDIGSASPILRVSPTGN</sequence>
<dbReference type="Proteomes" id="UP001610444">
    <property type="component" value="Unassembled WGS sequence"/>
</dbReference>
<name>A0ABR4KBG5_9EURO</name>